<dbReference type="SUPFAM" id="SSF53383">
    <property type="entry name" value="PLP-dependent transferases"/>
    <property type="match status" value="1"/>
</dbReference>
<keyword evidence="4 9" id="KW-0032">Aminotransferase</keyword>
<comment type="subunit">
    <text evidence="3">Homodimer.</text>
</comment>
<feature type="compositionally biased region" description="Basic residues" evidence="7">
    <location>
        <begin position="322"/>
        <end position="340"/>
    </location>
</feature>
<feature type="domain" description="Aminotransferase class I/classII large" evidence="8">
    <location>
        <begin position="455"/>
        <end position="787"/>
    </location>
</feature>
<feature type="compositionally biased region" description="Basic residues" evidence="7">
    <location>
        <begin position="258"/>
        <end position="280"/>
    </location>
</feature>
<organism evidence="9 10">
    <name type="scientific">Ralstonia solanacearum (strain UW551)</name>
    <dbReference type="NCBI Taxonomy" id="342110"/>
    <lineage>
        <taxon>Bacteria</taxon>
        <taxon>Pseudomonadati</taxon>
        <taxon>Pseudomonadota</taxon>
        <taxon>Betaproteobacteria</taxon>
        <taxon>Burkholderiales</taxon>
        <taxon>Burkholderiaceae</taxon>
        <taxon>Ralstonia</taxon>
        <taxon>Ralstonia solanacearum species complex</taxon>
    </lineage>
</organism>
<evidence type="ECO:0000313" key="9">
    <source>
        <dbReference type="EMBL" id="EAP74564.1"/>
    </source>
</evidence>
<dbReference type="EMBL" id="AAKL01000002">
    <property type="protein sequence ID" value="EAP74564.1"/>
    <property type="molecule type" value="Genomic_DNA"/>
</dbReference>
<evidence type="ECO:0000256" key="1">
    <source>
        <dbReference type="ARBA" id="ARBA00001933"/>
    </source>
</evidence>
<comment type="cofactor">
    <cofactor evidence="1">
        <name>pyridoxal 5'-phosphate</name>
        <dbReference type="ChEBI" id="CHEBI:597326"/>
    </cofactor>
</comment>
<dbReference type="CDD" id="cd00609">
    <property type="entry name" value="AAT_like"/>
    <property type="match status" value="1"/>
</dbReference>
<dbReference type="InterPro" id="IPR050859">
    <property type="entry name" value="Class-I_PLP-dep_aminotransf"/>
</dbReference>
<feature type="compositionally biased region" description="Basic and acidic residues" evidence="7">
    <location>
        <begin position="160"/>
        <end position="183"/>
    </location>
</feature>
<dbReference type="InterPro" id="IPR004839">
    <property type="entry name" value="Aminotransferase_I/II_large"/>
</dbReference>
<dbReference type="Gene3D" id="3.90.1150.10">
    <property type="entry name" value="Aspartate Aminotransferase, domain 1"/>
    <property type="match status" value="1"/>
</dbReference>
<dbReference type="Pfam" id="PF00155">
    <property type="entry name" value="Aminotran_1_2"/>
    <property type="match status" value="1"/>
</dbReference>
<feature type="compositionally biased region" description="Basic and acidic residues" evidence="7">
    <location>
        <begin position="341"/>
        <end position="358"/>
    </location>
</feature>
<name>A0AB33VIB3_RALSU</name>
<evidence type="ECO:0000256" key="6">
    <source>
        <dbReference type="ARBA" id="ARBA00022898"/>
    </source>
</evidence>
<comment type="caution">
    <text evidence="9">The sequence shown here is derived from an EMBL/GenBank/DDBJ whole genome shotgun (WGS) entry which is preliminary data.</text>
</comment>
<keyword evidence="5" id="KW-0808">Transferase</keyword>
<dbReference type="PANTHER" id="PTHR42790:SF19">
    <property type="entry name" value="KYNURENINE_ALPHA-AMINOADIPATE AMINOTRANSFERASE, MITOCHONDRIAL"/>
    <property type="match status" value="1"/>
</dbReference>
<comment type="similarity">
    <text evidence="2">Belongs to the class-I pyridoxal-phosphate-dependent aminotransferase family.</text>
</comment>
<dbReference type="PANTHER" id="PTHR42790">
    <property type="entry name" value="AMINOTRANSFERASE"/>
    <property type="match status" value="1"/>
</dbReference>
<dbReference type="Gene3D" id="3.40.640.10">
    <property type="entry name" value="Type I PLP-dependent aspartate aminotransferase-like (Major domain)"/>
    <property type="match status" value="1"/>
</dbReference>
<feature type="region of interest" description="Disordered" evidence="7">
    <location>
        <begin position="159"/>
        <end position="361"/>
    </location>
</feature>
<sequence>MVRARTAIAVVLGLCARRQCAGGGLRAVARRGHPAPRRLAAVRRHGGRRARLCGGRQAVARTRRHADDRLGTGGVAAGAAAGGRGPGLAAGFASGRSAGARIRPCMARAGLRVDLLHVRRLSVLVFGAGRGRSRAGRPDTIAAAFHDADRRLAPAGRAARCADRAVRPGRDRRGRPRPADRRAAVASPAAPPLACSPFSIRNLHDRHPRHPGQAETTGHRTARRRCPRRSLRDGRADRQPGVPVGPHRQEGRQALGRQARRRHDHRTGQGRRARHRHRPAGHAVGPPGRRPRPRQAHRQGDEPGEFLAGVHGAAPGDQRRLGTVRRGLRRRRQARPQRVRRGADSAGRLRGDRTDRRSRLSAASALRICRTAQRPPRARGGRCLLSFPSFAHQASAQEVGVSTLKDHTMDHSACTFSRRAQQLTSSAIREILKITERPEVISFAGGLPSPVTFPVEAIQAACARMFADNPQAALQYGPTEGLSALREWIAQRHGTTAARVLITTGSQQGLDLLGKVFIDPQSKVLVETPSYLGALQSFSLFEPAYTSVPSDDKGLLPEALTPELTAGARFFYTIPNFQNPTGRRLPLERRQALVARAKELGVLLIEDDPYGELSYTGDALPSLRSLNPDGVVYMGSFSKILAPGMRLGYIIAPESIHFKLVQAKQAADLHTPSFTQRVAYEVLKTGLLDTHIPTIRALYGKQCEAMLDALERHMPAGVHWNRPEGGMFVWVEVPEGIDTMALLEKAVARNVAFVPGAPFYANAPRRNTLRLAFVTVSPERIEQGVTVLGDLIRAEIAALTPKAA</sequence>
<evidence type="ECO:0000256" key="2">
    <source>
        <dbReference type="ARBA" id="ARBA00007441"/>
    </source>
</evidence>
<accession>A0AB33VIB3</accession>
<dbReference type="Proteomes" id="UP000005933">
    <property type="component" value="Unassembled WGS sequence"/>
</dbReference>
<keyword evidence="6" id="KW-0663">Pyridoxal phosphate</keyword>
<dbReference type="GO" id="GO:0008483">
    <property type="term" value="F:transaminase activity"/>
    <property type="evidence" value="ECO:0007669"/>
    <property type="project" value="UniProtKB-KW"/>
</dbReference>
<dbReference type="InterPro" id="IPR015422">
    <property type="entry name" value="PyrdxlP-dep_Trfase_small"/>
</dbReference>
<evidence type="ECO:0000259" key="8">
    <source>
        <dbReference type="Pfam" id="PF00155"/>
    </source>
</evidence>
<protein>
    <submittedName>
        <fullName evidence="9">Aminotransferase class I family</fullName>
    </submittedName>
</protein>
<evidence type="ECO:0000256" key="4">
    <source>
        <dbReference type="ARBA" id="ARBA00022576"/>
    </source>
</evidence>
<gene>
    <name evidence="9" type="ORF">RRSL_04416</name>
</gene>
<evidence type="ECO:0000313" key="10">
    <source>
        <dbReference type="Proteomes" id="UP000005933"/>
    </source>
</evidence>
<dbReference type="GO" id="GO:1901605">
    <property type="term" value="P:alpha-amino acid metabolic process"/>
    <property type="evidence" value="ECO:0007669"/>
    <property type="project" value="TreeGrafter"/>
</dbReference>
<feature type="compositionally biased region" description="Basic residues" evidence="7">
    <location>
        <begin position="220"/>
        <end position="229"/>
    </location>
</feature>
<dbReference type="GO" id="GO:0030170">
    <property type="term" value="F:pyridoxal phosphate binding"/>
    <property type="evidence" value="ECO:0007669"/>
    <property type="project" value="InterPro"/>
</dbReference>
<dbReference type="InterPro" id="IPR015424">
    <property type="entry name" value="PyrdxlP-dep_Trfase"/>
</dbReference>
<dbReference type="InterPro" id="IPR015421">
    <property type="entry name" value="PyrdxlP-dep_Trfase_major"/>
</dbReference>
<reference evidence="9 10" key="1">
    <citation type="journal article" date="2006" name="Mol. Plant Microbe Interact.">
        <title>Identification of open reading frames unique to a select agent: Ralstonia solanacearum race 3 biovar 2.</title>
        <authorList>
            <person name="Gabriel D.W."/>
            <person name="Allen C."/>
            <person name="Schell M."/>
            <person name="Denny T.P."/>
            <person name="Greenberg J.T."/>
            <person name="Duan Y.P."/>
            <person name="Flores-Cruz Z."/>
            <person name="Huang Q."/>
            <person name="Clifford J.M."/>
            <person name="Presting G."/>
            <person name="Gonzalez E.T."/>
            <person name="Reddy J."/>
            <person name="Elphinstone J."/>
            <person name="Swanson J."/>
            <person name="Yao J."/>
            <person name="Mulholland V."/>
            <person name="Liu L."/>
            <person name="Farmerie W."/>
            <person name="Patnaikuni M."/>
            <person name="Balogh B."/>
            <person name="Norman D."/>
            <person name="Alvarez A."/>
            <person name="Castillo J.A."/>
            <person name="Jones J."/>
            <person name="Saddler G."/>
            <person name="Walunas T."/>
            <person name="Zhukov A."/>
            <person name="Mikhailova N."/>
        </authorList>
    </citation>
    <scope>NUCLEOTIDE SEQUENCE [LARGE SCALE GENOMIC DNA]</scope>
    <source>
        <strain evidence="9 10">UW551</strain>
    </source>
</reference>
<proteinExistence type="inferred from homology"/>
<dbReference type="FunFam" id="3.40.640.10:FF:000053">
    <property type="entry name" value="Aminotransferase, class I"/>
    <property type="match status" value="1"/>
</dbReference>
<dbReference type="AlphaFoldDB" id="A0AB33VIB3"/>
<evidence type="ECO:0000256" key="5">
    <source>
        <dbReference type="ARBA" id="ARBA00022679"/>
    </source>
</evidence>
<evidence type="ECO:0000256" key="7">
    <source>
        <dbReference type="SAM" id="MobiDB-lite"/>
    </source>
</evidence>
<evidence type="ECO:0000256" key="3">
    <source>
        <dbReference type="ARBA" id="ARBA00011738"/>
    </source>
</evidence>